<keyword evidence="6 10" id="KW-0368">Histidine biosynthesis</keyword>
<evidence type="ECO:0000313" key="14">
    <source>
        <dbReference type="Proteomes" id="UP001170713"/>
    </source>
</evidence>
<dbReference type="EC" id="3.5.1.2" evidence="10"/>
<evidence type="ECO:0000256" key="4">
    <source>
        <dbReference type="ARBA" id="ARBA00022801"/>
    </source>
</evidence>
<dbReference type="Pfam" id="PF00117">
    <property type="entry name" value="GATase"/>
    <property type="match status" value="1"/>
</dbReference>
<dbReference type="GO" id="GO:0000107">
    <property type="term" value="F:imidazoleglycerol-phosphate synthase activity"/>
    <property type="evidence" value="ECO:0007669"/>
    <property type="project" value="UniProtKB-UniRule"/>
</dbReference>
<dbReference type="GO" id="GO:0016829">
    <property type="term" value="F:lyase activity"/>
    <property type="evidence" value="ECO:0007669"/>
    <property type="project" value="UniProtKB-KW"/>
</dbReference>
<evidence type="ECO:0000259" key="12">
    <source>
        <dbReference type="Pfam" id="PF00117"/>
    </source>
</evidence>
<dbReference type="PANTHER" id="PTHR42701">
    <property type="entry name" value="IMIDAZOLE GLYCEROL PHOSPHATE SYNTHASE SUBUNIT HISH"/>
    <property type="match status" value="1"/>
</dbReference>
<keyword evidence="7 10" id="KW-0456">Lyase</keyword>
<dbReference type="AlphaFoldDB" id="A0AAW7Q5X3"/>
<evidence type="ECO:0000256" key="5">
    <source>
        <dbReference type="ARBA" id="ARBA00022962"/>
    </source>
</evidence>
<comment type="caution">
    <text evidence="13">The sequence shown here is derived from an EMBL/GenBank/DDBJ whole genome shotgun (WGS) entry which is preliminary data.</text>
</comment>
<reference evidence="13" key="2">
    <citation type="submission" date="2023-01" db="EMBL/GenBank/DDBJ databases">
        <authorList>
            <person name="Uljanovas D."/>
        </authorList>
    </citation>
    <scope>NUCLEOTIDE SEQUENCE</scope>
    <source>
        <strain evidence="13">W48</strain>
    </source>
</reference>
<keyword evidence="10" id="KW-0963">Cytoplasm</keyword>
<keyword evidence="5 10" id="KW-0315">Glutamine amidotransferase</keyword>
<evidence type="ECO:0000256" key="11">
    <source>
        <dbReference type="PIRSR" id="PIRSR000495-1"/>
    </source>
</evidence>
<name>A0AAW7Q5X3_9BACT</name>
<evidence type="ECO:0000256" key="7">
    <source>
        <dbReference type="ARBA" id="ARBA00023239"/>
    </source>
</evidence>
<dbReference type="InterPro" id="IPR017926">
    <property type="entry name" value="GATASE"/>
</dbReference>
<evidence type="ECO:0000256" key="9">
    <source>
        <dbReference type="ARBA" id="ARBA00049534"/>
    </source>
</evidence>
<dbReference type="InterPro" id="IPR029062">
    <property type="entry name" value="Class_I_gatase-like"/>
</dbReference>
<dbReference type="NCBIfam" id="TIGR01855">
    <property type="entry name" value="IMP_synth_hisH"/>
    <property type="match status" value="1"/>
</dbReference>
<dbReference type="GO" id="GO:0004359">
    <property type="term" value="F:glutaminase activity"/>
    <property type="evidence" value="ECO:0007669"/>
    <property type="project" value="UniProtKB-EC"/>
</dbReference>
<comment type="function">
    <text evidence="10">IGPS catalyzes the conversion of PRFAR and glutamine to IGP, AICAR and glutamate. The HisH subunit catalyzes the hydrolysis of glutamine to glutamate and ammonia as part of the synthesis of IGP and AICAR. The resulting ammonia molecule is channeled to the active site of HisF.</text>
</comment>
<dbReference type="GO" id="GO:0000105">
    <property type="term" value="P:L-histidine biosynthetic process"/>
    <property type="evidence" value="ECO:0007669"/>
    <property type="project" value="UniProtKB-UniRule"/>
</dbReference>
<evidence type="ECO:0000256" key="8">
    <source>
        <dbReference type="ARBA" id="ARBA00047838"/>
    </source>
</evidence>
<dbReference type="Proteomes" id="UP001170713">
    <property type="component" value="Unassembled WGS sequence"/>
</dbReference>
<accession>A0AAW7Q5X3</accession>
<feature type="domain" description="Glutamine amidotransferase" evidence="12">
    <location>
        <begin position="5"/>
        <end position="206"/>
    </location>
</feature>
<organism evidence="13 14">
    <name type="scientific">Aliarcobacter butzleri</name>
    <dbReference type="NCBI Taxonomy" id="28197"/>
    <lineage>
        <taxon>Bacteria</taxon>
        <taxon>Pseudomonadati</taxon>
        <taxon>Campylobacterota</taxon>
        <taxon>Epsilonproteobacteria</taxon>
        <taxon>Campylobacterales</taxon>
        <taxon>Arcobacteraceae</taxon>
        <taxon>Aliarcobacter</taxon>
    </lineage>
</organism>
<evidence type="ECO:0000313" key="13">
    <source>
        <dbReference type="EMBL" id="MDN5114352.1"/>
    </source>
</evidence>
<dbReference type="PANTHER" id="PTHR42701:SF1">
    <property type="entry name" value="IMIDAZOLE GLYCEROL PHOSPHATE SYNTHASE SUBUNIT HISH"/>
    <property type="match status" value="1"/>
</dbReference>
<protein>
    <recommendedName>
        <fullName evidence="10">Imidazole glycerol phosphate synthase subunit HisH</fullName>
        <ecNumber evidence="10">4.3.2.10</ecNumber>
    </recommendedName>
    <alternativeName>
        <fullName evidence="10">IGP synthase glutaminase subunit</fullName>
        <ecNumber evidence="10">3.5.1.2</ecNumber>
    </alternativeName>
    <alternativeName>
        <fullName evidence="10">IGP synthase subunit HisH</fullName>
    </alternativeName>
    <alternativeName>
        <fullName evidence="10">ImGP synthase subunit HisH</fullName>
        <shortName evidence="10">IGPS subunit HisH</shortName>
    </alternativeName>
</protein>
<evidence type="ECO:0000256" key="2">
    <source>
        <dbReference type="ARBA" id="ARBA00011152"/>
    </source>
</evidence>
<dbReference type="RefSeq" id="WP_301342933.1">
    <property type="nucleotide sequence ID" value="NZ_JAQJJC010000008.1"/>
</dbReference>
<gene>
    <name evidence="10 13" type="primary">hisH</name>
    <name evidence="13" type="ORF">PJV88_06820</name>
</gene>
<dbReference type="PIRSF" id="PIRSF000495">
    <property type="entry name" value="Amidotransf_hisH"/>
    <property type="match status" value="1"/>
</dbReference>
<dbReference type="Gene3D" id="3.40.50.880">
    <property type="match status" value="1"/>
</dbReference>
<dbReference type="CDD" id="cd01748">
    <property type="entry name" value="GATase1_IGP_Synthase"/>
    <property type="match status" value="1"/>
</dbReference>
<keyword evidence="3 10" id="KW-0028">Amino-acid biosynthesis</keyword>
<feature type="active site" evidence="10 11">
    <location>
        <position position="192"/>
    </location>
</feature>
<sequence>MKIAIIDYEIGNVKSIINAFIKIGIEPILTNDREAILSSDGLILPGVGAFAHGMGNLKKYGLEKIIYEFVNTQKPFMGICLGMQMLMDESEEFGITKGLGLIEGKVIKLPVQNPSYEKLPHVSWNEISTKNINWKNTILDDIEEHADMYFVHSYITSPKNDGNILATTEYSDYKFCSSIKKDNIYGCQFHPEKSGEKGLKIMQNFLNLCKEKKNG</sequence>
<feature type="active site" description="Nucleophile" evidence="10 11">
    <location>
        <position position="80"/>
    </location>
</feature>
<evidence type="ECO:0000256" key="1">
    <source>
        <dbReference type="ARBA" id="ARBA00005091"/>
    </source>
</evidence>
<proteinExistence type="inferred from homology"/>
<dbReference type="PROSITE" id="PS51273">
    <property type="entry name" value="GATASE_TYPE_1"/>
    <property type="match status" value="1"/>
</dbReference>
<comment type="catalytic activity">
    <reaction evidence="8 10">
        <text>5-[(5-phospho-1-deoxy-D-ribulos-1-ylimino)methylamino]-1-(5-phospho-beta-D-ribosyl)imidazole-4-carboxamide + L-glutamine = D-erythro-1-(imidazol-4-yl)glycerol 3-phosphate + 5-amino-1-(5-phospho-beta-D-ribosyl)imidazole-4-carboxamide + L-glutamate + H(+)</text>
        <dbReference type="Rhea" id="RHEA:24793"/>
        <dbReference type="ChEBI" id="CHEBI:15378"/>
        <dbReference type="ChEBI" id="CHEBI:29985"/>
        <dbReference type="ChEBI" id="CHEBI:58278"/>
        <dbReference type="ChEBI" id="CHEBI:58359"/>
        <dbReference type="ChEBI" id="CHEBI:58475"/>
        <dbReference type="ChEBI" id="CHEBI:58525"/>
        <dbReference type="EC" id="4.3.2.10"/>
    </reaction>
</comment>
<evidence type="ECO:0000256" key="3">
    <source>
        <dbReference type="ARBA" id="ARBA00022605"/>
    </source>
</evidence>
<comment type="pathway">
    <text evidence="1 10">Amino-acid biosynthesis; L-histidine biosynthesis; L-histidine from 5-phospho-alpha-D-ribose 1-diphosphate: step 5/9.</text>
</comment>
<dbReference type="SUPFAM" id="SSF52317">
    <property type="entry name" value="Class I glutamine amidotransferase-like"/>
    <property type="match status" value="1"/>
</dbReference>
<feature type="active site" evidence="10 11">
    <location>
        <position position="190"/>
    </location>
</feature>
<dbReference type="HAMAP" id="MF_00278">
    <property type="entry name" value="HisH"/>
    <property type="match status" value="1"/>
</dbReference>
<evidence type="ECO:0000256" key="10">
    <source>
        <dbReference type="HAMAP-Rule" id="MF_00278"/>
    </source>
</evidence>
<keyword evidence="4 10" id="KW-0378">Hydrolase</keyword>
<comment type="subcellular location">
    <subcellularLocation>
        <location evidence="10">Cytoplasm</location>
    </subcellularLocation>
</comment>
<dbReference type="GO" id="GO:0005737">
    <property type="term" value="C:cytoplasm"/>
    <property type="evidence" value="ECO:0007669"/>
    <property type="project" value="UniProtKB-SubCell"/>
</dbReference>
<evidence type="ECO:0000256" key="6">
    <source>
        <dbReference type="ARBA" id="ARBA00023102"/>
    </source>
</evidence>
<reference evidence="13" key="1">
    <citation type="journal article" date="2023" name="Microorganisms">
        <title>Genomic Characterization of Arcobacter butzleri Strains Isolated from Various Sources in Lithuania.</title>
        <authorList>
            <person name="Uljanovas D."/>
            <person name="Golz G."/>
            <person name="Fleischmann S."/>
            <person name="Kudirkiene E."/>
            <person name="Kasetiene N."/>
            <person name="Grineviciene A."/>
            <person name="Tamuleviciene E."/>
            <person name="Aksomaitiene J."/>
            <person name="Alter T."/>
            <person name="Malakauskas M."/>
        </authorList>
    </citation>
    <scope>NUCLEOTIDE SEQUENCE</scope>
    <source>
        <strain evidence="13">W48</strain>
    </source>
</reference>
<dbReference type="InterPro" id="IPR010139">
    <property type="entry name" value="Imidazole-glycPsynth_HisH"/>
</dbReference>
<comment type="subunit">
    <text evidence="2 10">Heterodimer of HisH and HisF.</text>
</comment>
<dbReference type="EC" id="4.3.2.10" evidence="10"/>
<comment type="catalytic activity">
    <reaction evidence="9 10">
        <text>L-glutamine + H2O = L-glutamate + NH4(+)</text>
        <dbReference type="Rhea" id="RHEA:15889"/>
        <dbReference type="ChEBI" id="CHEBI:15377"/>
        <dbReference type="ChEBI" id="CHEBI:28938"/>
        <dbReference type="ChEBI" id="CHEBI:29985"/>
        <dbReference type="ChEBI" id="CHEBI:58359"/>
        <dbReference type="EC" id="3.5.1.2"/>
    </reaction>
</comment>
<dbReference type="EMBL" id="JAQJJC010000008">
    <property type="protein sequence ID" value="MDN5114352.1"/>
    <property type="molecule type" value="Genomic_DNA"/>
</dbReference>